<dbReference type="InterPro" id="IPR000933">
    <property type="entry name" value="Glyco_hydro_29"/>
</dbReference>
<evidence type="ECO:0000256" key="4">
    <source>
        <dbReference type="ARBA" id="ARBA00022801"/>
    </source>
</evidence>
<evidence type="ECO:0000256" key="1">
    <source>
        <dbReference type="ARBA" id="ARBA00007951"/>
    </source>
</evidence>
<keyword evidence="9" id="KW-1185">Reference proteome</keyword>
<dbReference type="EC" id="3.2.1.51" evidence="2"/>
<dbReference type="Gene3D" id="3.20.20.80">
    <property type="entry name" value="Glycosidases"/>
    <property type="match status" value="1"/>
</dbReference>
<proteinExistence type="inferred from homology"/>
<keyword evidence="3 6" id="KW-0732">Signal</keyword>
<feature type="chain" id="PRO_5035434849" description="alpha-L-fucosidase" evidence="6">
    <location>
        <begin position="20"/>
        <end position="794"/>
    </location>
</feature>
<dbReference type="InterPro" id="IPR057739">
    <property type="entry name" value="Glyco_hydro_29_N"/>
</dbReference>
<evidence type="ECO:0000313" key="8">
    <source>
        <dbReference type="EMBL" id="KAH7304736.1"/>
    </source>
</evidence>
<dbReference type="GO" id="GO:0006004">
    <property type="term" value="P:fucose metabolic process"/>
    <property type="evidence" value="ECO:0007669"/>
    <property type="project" value="TreeGrafter"/>
</dbReference>
<evidence type="ECO:0000256" key="6">
    <source>
        <dbReference type="SAM" id="SignalP"/>
    </source>
</evidence>
<comment type="caution">
    <text evidence="8">The sequence shown here is derived from an EMBL/GenBank/DDBJ whole genome shotgun (WGS) entry which is preliminary data.</text>
</comment>
<comment type="similarity">
    <text evidence="1">Belongs to the glycosyl hydrolase 29 family.</text>
</comment>
<dbReference type="GO" id="GO:0016139">
    <property type="term" value="P:glycoside catabolic process"/>
    <property type="evidence" value="ECO:0007669"/>
    <property type="project" value="TreeGrafter"/>
</dbReference>
<evidence type="ECO:0000259" key="7">
    <source>
        <dbReference type="Pfam" id="PF01120"/>
    </source>
</evidence>
<evidence type="ECO:0000313" key="9">
    <source>
        <dbReference type="Proteomes" id="UP000813444"/>
    </source>
</evidence>
<dbReference type="SUPFAM" id="SSF51445">
    <property type="entry name" value="(Trans)glycosidases"/>
    <property type="match status" value="1"/>
</dbReference>
<dbReference type="PANTHER" id="PTHR10030:SF37">
    <property type="entry name" value="ALPHA-L-FUCOSIDASE-RELATED"/>
    <property type="match status" value="1"/>
</dbReference>
<sequence>MEFSKASLISLFLFGGALAARNTSCGARSLFLDLEPYYNNKAFGQYPGEAAFDRLNQSFQDPRFPTDKHTSSLTGVEYLFPGYTGPDGLDNVICDGQTIDVPQNEAGYFSASFLLSNDRELASISDNVTFTYTDNSTQVYELRTLAWFNTLTINRGEIIFPNRFTAKGVDWNTSHIFERTASLTPGKKLQSVTLPTTTDAERGRMHIFAISLFTGSALGVQSVRPTQKWVDDYVQIVEVILNNAGSECFAGSGLTVELEGEGFRTVKPGAVKRLCPGEQKTVQIGVLGSSNGPVDVRVVVDDGSRKRSKLFGNTEIGLLEWTHDLDNIAKHEAPDWFDESKYGIFLHWGPYAVAGWGNSTPYESYAEWYWFYSMLDPRYDRSNFQGHRLETFGETWNYDNTFEEFTAELFDPKEWVDLINDAGAKYFVITTKHHDGFALFDAGTTSNRSAVHYGPQRDLLKELFDAAEEHYPDMKRGTYFSLPEWYNPDYRPYGHDHLNKTEIPNTSAWPGGLATNPFTGEKEPYTGWIPVKDYVTDLMVPQMSILAYEYKTDIMWCDCGTANNTAEFVSGWWNSARAENRQVTMNSRCGIAQSDFDTPEYQTFSSPQAQKWESNRGMDPYSYGFNRATQDWEYMNATTIVHSLVDMVSKNGNFLLNIGPRADGTIIARAAQNLRDAGKWIQRHDEAIYNTTYWFPMSQIVAEGAPEVRFTQSDHAHYTLFLEKPQVVDGYVVIPAPVPVLDGDTVSLLGVEGGESLAYVISEVDGHKELAIEVPSDLIEHEDYCWVFKVEYIV</sequence>
<feature type="domain" description="Glycoside hydrolase family 29 N-terminal" evidence="7">
    <location>
        <begin position="322"/>
        <end position="686"/>
    </location>
</feature>
<dbReference type="GO" id="GO:0004560">
    <property type="term" value="F:alpha-L-fucosidase activity"/>
    <property type="evidence" value="ECO:0007669"/>
    <property type="project" value="UniProtKB-EC"/>
</dbReference>
<dbReference type="Pfam" id="PF01120">
    <property type="entry name" value="Alpha_L_fucos"/>
    <property type="match status" value="1"/>
</dbReference>
<dbReference type="SMART" id="SM00812">
    <property type="entry name" value="Alpha_L_fucos"/>
    <property type="match status" value="1"/>
</dbReference>
<protein>
    <recommendedName>
        <fullName evidence="2">alpha-L-fucosidase</fullName>
        <ecNumber evidence="2">3.2.1.51</ecNumber>
    </recommendedName>
</protein>
<dbReference type="PANTHER" id="PTHR10030">
    <property type="entry name" value="ALPHA-L-FUCOSIDASE"/>
    <property type="match status" value="1"/>
</dbReference>
<evidence type="ECO:0000256" key="2">
    <source>
        <dbReference type="ARBA" id="ARBA00012662"/>
    </source>
</evidence>
<gene>
    <name evidence="8" type="ORF">B0I35DRAFT_400865</name>
</gene>
<dbReference type="OrthoDB" id="6039950at2759"/>
<dbReference type="EMBL" id="JAGPNK010000021">
    <property type="protein sequence ID" value="KAH7304736.1"/>
    <property type="molecule type" value="Genomic_DNA"/>
</dbReference>
<dbReference type="AlphaFoldDB" id="A0A8K0SDT3"/>
<name>A0A8K0SDT3_9HYPO</name>
<keyword evidence="5" id="KW-0326">Glycosidase</keyword>
<reference evidence="8" key="1">
    <citation type="journal article" date="2021" name="Nat. Commun.">
        <title>Genetic determinants of endophytism in the Arabidopsis root mycobiome.</title>
        <authorList>
            <person name="Mesny F."/>
            <person name="Miyauchi S."/>
            <person name="Thiergart T."/>
            <person name="Pickel B."/>
            <person name="Atanasova L."/>
            <person name="Karlsson M."/>
            <person name="Huettel B."/>
            <person name="Barry K.W."/>
            <person name="Haridas S."/>
            <person name="Chen C."/>
            <person name="Bauer D."/>
            <person name="Andreopoulos W."/>
            <person name="Pangilinan J."/>
            <person name="LaButti K."/>
            <person name="Riley R."/>
            <person name="Lipzen A."/>
            <person name="Clum A."/>
            <person name="Drula E."/>
            <person name="Henrissat B."/>
            <person name="Kohler A."/>
            <person name="Grigoriev I.V."/>
            <person name="Martin F.M."/>
            <person name="Hacquard S."/>
        </authorList>
    </citation>
    <scope>NUCLEOTIDE SEQUENCE</scope>
    <source>
        <strain evidence="8">MPI-CAGE-CH-0235</strain>
    </source>
</reference>
<organism evidence="8 9">
    <name type="scientific">Stachybotrys elegans</name>
    <dbReference type="NCBI Taxonomy" id="80388"/>
    <lineage>
        <taxon>Eukaryota</taxon>
        <taxon>Fungi</taxon>
        <taxon>Dikarya</taxon>
        <taxon>Ascomycota</taxon>
        <taxon>Pezizomycotina</taxon>
        <taxon>Sordariomycetes</taxon>
        <taxon>Hypocreomycetidae</taxon>
        <taxon>Hypocreales</taxon>
        <taxon>Stachybotryaceae</taxon>
        <taxon>Stachybotrys</taxon>
    </lineage>
</organism>
<accession>A0A8K0SDT3</accession>
<dbReference type="InterPro" id="IPR017853">
    <property type="entry name" value="GH"/>
</dbReference>
<feature type="signal peptide" evidence="6">
    <location>
        <begin position="1"/>
        <end position="19"/>
    </location>
</feature>
<evidence type="ECO:0000256" key="3">
    <source>
        <dbReference type="ARBA" id="ARBA00022729"/>
    </source>
</evidence>
<evidence type="ECO:0000256" key="5">
    <source>
        <dbReference type="ARBA" id="ARBA00023295"/>
    </source>
</evidence>
<keyword evidence="4" id="KW-0378">Hydrolase</keyword>
<dbReference type="Proteomes" id="UP000813444">
    <property type="component" value="Unassembled WGS sequence"/>
</dbReference>